<organism evidence="1 2">
    <name type="scientific">Deinococcus roseus</name>
    <dbReference type="NCBI Taxonomy" id="392414"/>
    <lineage>
        <taxon>Bacteria</taxon>
        <taxon>Thermotogati</taxon>
        <taxon>Deinococcota</taxon>
        <taxon>Deinococci</taxon>
        <taxon>Deinococcales</taxon>
        <taxon>Deinococcaceae</taxon>
        <taxon>Deinococcus</taxon>
    </lineage>
</organism>
<gene>
    <name evidence="1" type="ORF">GCM10008938_27070</name>
</gene>
<evidence type="ECO:0008006" key="3">
    <source>
        <dbReference type="Google" id="ProtNLM"/>
    </source>
</evidence>
<dbReference type="EMBL" id="BMOD01000009">
    <property type="protein sequence ID" value="GGJ39578.1"/>
    <property type="molecule type" value="Genomic_DNA"/>
</dbReference>
<evidence type="ECO:0000313" key="2">
    <source>
        <dbReference type="Proteomes" id="UP000632222"/>
    </source>
</evidence>
<evidence type="ECO:0000313" key="1">
    <source>
        <dbReference type="EMBL" id="GGJ39578.1"/>
    </source>
</evidence>
<keyword evidence="2" id="KW-1185">Reference proteome</keyword>
<sequence length="131" mass="14976">MTIRHYLARHPQQRKGHPLLIEDLLKMAEASKHEAVSACLAMCEDLYLNGSRSRYIRPIQGSPLYELRTQARDQKACARVYFYWRNPEEVVLVHAETTDHDRVSMKLLNGCAAVRSADLQGRNVLDRAVAT</sequence>
<accession>A0ABQ2D0M6</accession>
<reference evidence="2" key="1">
    <citation type="journal article" date="2019" name="Int. J. Syst. Evol. Microbiol.">
        <title>The Global Catalogue of Microorganisms (GCM) 10K type strain sequencing project: providing services to taxonomists for standard genome sequencing and annotation.</title>
        <authorList>
            <consortium name="The Broad Institute Genomics Platform"/>
            <consortium name="The Broad Institute Genome Sequencing Center for Infectious Disease"/>
            <person name="Wu L."/>
            <person name="Ma J."/>
        </authorList>
    </citation>
    <scope>NUCLEOTIDE SEQUENCE [LARGE SCALE GENOMIC DNA]</scope>
    <source>
        <strain evidence="2">JCM 14370</strain>
    </source>
</reference>
<protein>
    <recommendedName>
        <fullName evidence="3">Type II toxin-antitoxin system RelE/ParE family toxin</fullName>
    </recommendedName>
</protein>
<proteinExistence type="predicted"/>
<dbReference type="RefSeq" id="WP_189003226.1">
    <property type="nucleotide sequence ID" value="NZ_BMOD01000009.1"/>
</dbReference>
<comment type="caution">
    <text evidence="1">The sequence shown here is derived from an EMBL/GenBank/DDBJ whole genome shotgun (WGS) entry which is preliminary data.</text>
</comment>
<name>A0ABQ2D0M6_9DEIO</name>
<dbReference type="Proteomes" id="UP000632222">
    <property type="component" value="Unassembled WGS sequence"/>
</dbReference>